<name>A0A6J1LYC3_DROHY</name>
<feature type="compositionally biased region" description="Low complexity" evidence="1">
    <location>
        <begin position="38"/>
        <end position="48"/>
    </location>
</feature>
<keyword evidence="4" id="KW-1185">Reference proteome</keyword>
<feature type="region of interest" description="Disordered" evidence="1">
    <location>
        <begin position="236"/>
        <end position="269"/>
    </location>
</feature>
<dbReference type="GO" id="GO:0120015">
    <property type="term" value="F:sterol transfer activity"/>
    <property type="evidence" value="ECO:0007669"/>
    <property type="project" value="TreeGrafter"/>
</dbReference>
<dbReference type="InterPro" id="IPR051482">
    <property type="entry name" value="Cholesterol_transport"/>
</dbReference>
<feature type="compositionally biased region" description="Polar residues" evidence="1">
    <location>
        <begin position="159"/>
        <end position="178"/>
    </location>
</feature>
<dbReference type="GO" id="GO:0032366">
    <property type="term" value="P:intracellular sterol transport"/>
    <property type="evidence" value="ECO:0007669"/>
    <property type="project" value="TreeGrafter"/>
</dbReference>
<gene>
    <name evidence="5" type="primary">LOC111598189</name>
</gene>
<accession>A0A6J1LYC3</accession>
<feature type="region of interest" description="Disordered" evidence="1">
    <location>
        <begin position="27"/>
        <end position="87"/>
    </location>
</feature>
<dbReference type="SMART" id="SM00568">
    <property type="entry name" value="GRAM"/>
    <property type="match status" value="1"/>
</dbReference>
<feature type="compositionally biased region" description="Low complexity" evidence="1">
    <location>
        <begin position="236"/>
        <end position="254"/>
    </location>
</feature>
<protein>
    <submittedName>
        <fullName evidence="5">GRAM domain-containing protein 2B-like isoform X4</fullName>
    </submittedName>
</protein>
<proteinExistence type="predicted"/>
<evidence type="ECO:0000256" key="1">
    <source>
        <dbReference type="SAM" id="MobiDB-lite"/>
    </source>
</evidence>
<dbReference type="PANTHER" id="PTHR23319">
    <property type="entry name" value="GRAM DOMAIN CONTAINING 1B, ISOFORM E"/>
    <property type="match status" value="1"/>
</dbReference>
<dbReference type="PANTHER" id="PTHR23319:SF13">
    <property type="entry name" value="GRAM DOMAIN-CONTAINING PROTEIN"/>
    <property type="match status" value="1"/>
</dbReference>
<dbReference type="GO" id="GO:0005886">
    <property type="term" value="C:plasma membrane"/>
    <property type="evidence" value="ECO:0007669"/>
    <property type="project" value="TreeGrafter"/>
</dbReference>
<dbReference type="InterPro" id="IPR004182">
    <property type="entry name" value="GRAM"/>
</dbReference>
<keyword evidence="2" id="KW-0472">Membrane</keyword>
<dbReference type="Proteomes" id="UP000504633">
    <property type="component" value="Unplaced"/>
</dbReference>
<feature type="domain" description="GRAM" evidence="3">
    <location>
        <begin position="271"/>
        <end position="338"/>
    </location>
</feature>
<organism evidence="4 5">
    <name type="scientific">Drosophila hydei</name>
    <name type="common">Fruit fly</name>
    <dbReference type="NCBI Taxonomy" id="7224"/>
    <lineage>
        <taxon>Eukaryota</taxon>
        <taxon>Metazoa</taxon>
        <taxon>Ecdysozoa</taxon>
        <taxon>Arthropoda</taxon>
        <taxon>Hexapoda</taxon>
        <taxon>Insecta</taxon>
        <taxon>Pterygota</taxon>
        <taxon>Neoptera</taxon>
        <taxon>Endopterygota</taxon>
        <taxon>Diptera</taxon>
        <taxon>Brachycera</taxon>
        <taxon>Muscomorpha</taxon>
        <taxon>Ephydroidea</taxon>
        <taxon>Drosophilidae</taxon>
        <taxon>Drosophila</taxon>
    </lineage>
</organism>
<feature type="compositionally biased region" description="Polar residues" evidence="1">
    <location>
        <begin position="194"/>
        <end position="212"/>
    </location>
</feature>
<dbReference type="GO" id="GO:0140268">
    <property type="term" value="C:endoplasmic reticulum-plasma membrane contact site"/>
    <property type="evidence" value="ECO:0007669"/>
    <property type="project" value="TreeGrafter"/>
</dbReference>
<feature type="region of interest" description="Disordered" evidence="1">
    <location>
        <begin position="438"/>
        <end position="461"/>
    </location>
</feature>
<feature type="transmembrane region" description="Helical" evidence="2">
    <location>
        <begin position="566"/>
        <end position="589"/>
    </location>
</feature>
<dbReference type="CDD" id="cd13220">
    <property type="entry name" value="PH-GRAM_GRAMDC"/>
    <property type="match status" value="1"/>
</dbReference>
<reference evidence="5" key="1">
    <citation type="submission" date="2025-08" db="UniProtKB">
        <authorList>
            <consortium name="RefSeq"/>
        </authorList>
    </citation>
    <scope>IDENTIFICATION</scope>
    <source>
        <strain evidence="5">15085-1641.00</strain>
        <tissue evidence="5">Whole body</tissue>
    </source>
</reference>
<feature type="compositionally biased region" description="Polar residues" evidence="1">
    <location>
        <begin position="54"/>
        <end position="68"/>
    </location>
</feature>
<dbReference type="RefSeq" id="XP_023169078.2">
    <property type="nucleotide sequence ID" value="XM_023313310.2"/>
</dbReference>
<feature type="region of interest" description="Disordered" evidence="1">
    <location>
        <begin position="666"/>
        <end position="689"/>
    </location>
</feature>
<feature type="compositionally biased region" description="Basic and acidic residues" evidence="1">
    <location>
        <begin position="256"/>
        <end position="266"/>
    </location>
</feature>
<dbReference type="GO" id="GO:0032934">
    <property type="term" value="F:sterol binding"/>
    <property type="evidence" value="ECO:0007669"/>
    <property type="project" value="TreeGrafter"/>
</dbReference>
<dbReference type="GeneID" id="111598189"/>
<evidence type="ECO:0000256" key="2">
    <source>
        <dbReference type="SAM" id="Phobius"/>
    </source>
</evidence>
<dbReference type="Pfam" id="PF02893">
    <property type="entry name" value="GRAM"/>
    <property type="match status" value="1"/>
</dbReference>
<dbReference type="GO" id="GO:0005789">
    <property type="term" value="C:endoplasmic reticulum membrane"/>
    <property type="evidence" value="ECO:0007669"/>
    <property type="project" value="TreeGrafter"/>
</dbReference>
<feature type="compositionally biased region" description="Polar residues" evidence="1">
    <location>
        <begin position="451"/>
        <end position="461"/>
    </location>
</feature>
<dbReference type="OrthoDB" id="74360at2759"/>
<feature type="region of interest" description="Disordered" evidence="1">
    <location>
        <begin position="496"/>
        <end position="523"/>
    </location>
</feature>
<evidence type="ECO:0000259" key="3">
    <source>
        <dbReference type="SMART" id="SM00568"/>
    </source>
</evidence>
<dbReference type="InterPro" id="IPR011993">
    <property type="entry name" value="PH-like_dom_sf"/>
</dbReference>
<dbReference type="Gene3D" id="2.30.29.30">
    <property type="entry name" value="Pleckstrin-homology domain (PH domain)/Phosphotyrosine-binding domain (PTB)"/>
    <property type="match status" value="1"/>
</dbReference>
<sequence length="689" mass="73799">MHVSDNVRNIGRLTVYFEQDLAMESEATSPLQRVDIRSVSNDSPPLDDNNNKNESVQSIESTDYNNMTHPPVVRRQKKDNSTRSLSRSRDRNFVFAAGDVVVGGARTVARTFKRMSLIESSSSSNNNTAGGSLREHSTKESKAQNGFERLKANSKHKQQYNSTPSLPQSFSSYNGPLQSSGSAHSLGSSSTPSPRNRQSPTQGQGKASGNTAKQHELQQASAVAAISSTSAAAGAGSGVASSSTAAGSATVTATPTEKEKKRKEVSSSRVKKFHRHFSQVSKDEKLINYFSCALVGDIPLQGHLYITDEHFAFYSNVFGYVTKVVIPTSSVTKISKEKTVKIIPNAVGVATADERHVFGSFISRESAFRLMCNVCSHLATGPEILPKPLPVDVELQEEYLLDDDSSCSVSGNESPPHLRDPAAAAAAAIESEPQMLLRQRGGSDRHPDLQAKSSLAVSHSPVTIRSSAPPIVHYEEPIAGAQVLLIQNGAGSRSINGSASTSATASAASSSGPPSSSSSPITVVGVTAPTPTVAASPSLGRRLSGLAHSARAHLGLRLPSLTELHVIYLGIMLALMLALFSVFLLYRILDIEAKTSLYRTPVDFNLRPGNDEDIFAEALRWQKELQDKSTAEAQNILTRNLEQISKVRRSLETLSMLIHDRRAGYGESQAGAGPESVSEIGAMPEPDLV</sequence>
<feature type="compositionally biased region" description="Basic and acidic residues" evidence="1">
    <location>
        <begin position="133"/>
        <end position="142"/>
    </location>
</feature>
<keyword evidence="2" id="KW-1133">Transmembrane helix</keyword>
<feature type="compositionally biased region" description="Low complexity" evidence="1">
    <location>
        <begin position="179"/>
        <end position="193"/>
    </location>
</feature>
<keyword evidence="2" id="KW-0812">Transmembrane</keyword>
<evidence type="ECO:0000313" key="4">
    <source>
        <dbReference type="Proteomes" id="UP000504633"/>
    </source>
</evidence>
<evidence type="ECO:0000313" key="5">
    <source>
        <dbReference type="RefSeq" id="XP_023169078.2"/>
    </source>
</evidence>
<feature type="region of interest" description="Disordered" evidence="1">
    <location>
        <begin position="119"/>
        <end position="221"/>
    </location>
</feature>
<feature type="compositionally biased region" description="Low complexity" evidence="1">
    <location>
        <begin position="497"/>
        <end position="523"/>
    </location>
</feature>
<dbReference type="AlphaFoldDB" id="A0A6J1LYC3"/>